<dbReference type="PANTHER" id="PTHR30290">
    <property type="entry name" value="PERIPLASMIC BINDING COMPONENT OF ABC TRANSPORTER"/>
    <property type="match status" value="1"/>
</dbReference>
<dbReference type="Gene3D" id="3.10.105.10">
    <property type="entry name" value="Dipeptide-binding Protein, Domain 3"/>
    <property type="match status" value="2"/>
</dbReference>
<proteinExistence type="predicted"/>
<dbReference type="InterPro" id="IPR023765">
    <property type="entry name" value="SBP_5_CS"/>
</dbReference>
<dbReference type="Gene3D" id="3.90.76.10">
    <property type="entry name" value="Dipeptide-binding Protein, Domain 1"/>
    <property type="match status" value="1"/>
</dbReference>
<dbReference type="Proteomes" id="UP001519342">
    <property type="component" value="Unassembled WGS sequence"/>
</dbReference>
<comment type="caution">
    <text evidence="4">The sequence shown here is derived from an EMBL/GenBank/DDBJ whole genome shotgun (WGS) entry which is preliminary data.</text>
</comment>
<keyword evidence="5" id="KW-1185">Reference proteome</keyword>
<evidence type="ECO:0000256" key="1">
    <source>
        <dbReference type="ARBA" id="ARBA00004193"/>
    </source>
</evidence>
<dbReference type="CDD" id="cd00995">
    <property type="entry name" value="PBP2_NikA_DppA_OppA_like"/>
    <property type="match status" value="1"/>
</dbReference>
<dbReference type="Pfam" id="PF00496">
    <property type="entry name" value="SBP_bac_5"/>
    <property type="match status" value="1"/>
</dbReference>
<keyword evidence="2" id="KW-0732">Signal</keyword>
<sequence length="565" mass="64354">MKIKKILVVLLVCVMVFSIVACEKASEPTDNQPVQEESVVLNEADKIPALEMWITSQTYDPVRYEAGIMIADSWKELGFDVNITTMEWATMSAEGMAGHKHDAFMIQWGGKSERIDPFHWLYTMHYSGEGEEGGYNVAGYNNPKYDALAEEFATNMDTSVRIEKSAEMQKILASDVPQPPIAHRILTQVYNKDKYDNVTPAMGEGLYSFWNWINVTPKTDDKIIKFGSVLDIKLLNPLTTKTGQDIYMLNLIYDPLVRVDIKGQVVPWLAESYDVIDDTTIDVTLRDNVKFHDGKPLTVEDVKFTFDFAKEVSSPYYLSKIKALDSVEIIAENELRFKLSEPFAPFISNGLALVGILPKHIWEKEYEERGMEGILSWENLPTIGSGPFMFDYWRPNEEFMLTSNKEHFSAPKTDGILRIPFTQSFGVVQSLKSGEIDITGNNMLPLELEEIANAEHLQTVEIADQGSYFLHYNMRKAPFNDVHARRALTMAIPKQAIVDVVFGGRALKAYSVVAEINETWHNSDIEKIDYNMNNAKKELEDAGFRWDENGKLYFPENYVPQEYLD</sequence>
<feature type="domain" description="Solute-binding protein family 5" evidence="3">
    <location>
        <begin position="264"/>
        <end position="552"/>
    </location>
</feature>
<dbReference type="RefSeq" id="WP_209510782.1">
    <property type="nucleotide sequence ID" value="NZ_JAGGKS010000002.1"/>
</dbReference>
<dbReference type="InterPro" id="IPR039424">
    <property type="entry name" value="SBP_5"/>
</dbReference>
<reference evidence="4 5" key="1">
    <citation type="submission" date="2021-03" db="EMBL/GenBank/DDBJ databases">
        <title>Genomic Encyclopedia of Type Strains, Phase IV (KMG-IV): sequencing the most valuable type-strain genomes for metagenomic binning, comparative biology and taxonomic classification.</title>
        <authorList>
            <person name="Goeker M."/>
        </authorList>
    </citation>
    <scope>NUCLEOTIDE SEQUENCE [LARGE SCALE GENOMIC DNA]</scope>
    <source>
        <strain evidence="4 5">DSM 24004</strain>
    </source>
</reference>
<accession>A0ABS4GBI6</accession>
<evidence type="ECO:0000256" key="2">
    <source>
        <dbReference type="SAM" id="SignalP"/>
    </source>
</evidence>
<evidence type="ECO:0000313" key="4">
    <source>
        <dbReference type="EMBL" id="MBP1925029.1"/>
    </source>
</evidence>
<name>A0ABS4GBI6_9FIRM</name>
<protein>
    <submittedName>
        <fullName evidence="4">Peptide/nickel transport system substrate-binding protein</fullName>
    </submittedName>
</protein>
<evidence type="ECO:0000259" key="3">
    <source>
        <dbReference type="Pfam" id="PF00496"/>
    </source>
</evidence>
<feature type="chain" id="PRO_5046738826" evidence="2">
    <location>
        <begin position="22"/>
        <end position="565"/>
    </location>
</feature>
<evidence type="ECO:0000313" key="5">
    <source>
        <dbReference type="Proteomes" id="UP001519342"/>
    </source>
</evidence>
<dbReference type="PROSITE" id="PS51257">
    <property type="entry name" value="PROKAR_LIPOPROTEIN"/>
    <property type="match status" value="1"/>
</dbReference>
<comment type="subcellular location">
    <subcellularLocation>
        <location evidence="1">Cell membrane</location>
        <topology evidence="1">Lipid-anchor</topology>
    </subcellularLocation>
</comment>
<feature type="signal peptide" evidence="2">
    <location>
        <begin position="1"/>
        <end position="21"/>
    </location>
</feature>
<dbReference type="PROSITE" id="PS01040">
    <property type="entry name" value="SBP_BACTERIAL_5"/>
    <property type="match status" value="1"/>
</dbReference>
<organism evidence="4 5">
    <name type="scientific">Sedimentibacter acidaminivorans</name>
    <dbReference type="NCBI Taxonomy" id="913099"/>
    <lineage>
        <taxon>Bacteria</taxon>
        <taxon>Bacillati</taxon>
        <taxon>Bacillota</taxon>
        <taxon>Tissierellia</taxon>
        <taxon>Sedimentibacter</taxon>
    </lineage>
</organism>
<dbReference type="EMBL" id="JAGGKS010000002">
    <property type="protein sequence ID" value="MBP1925029.1"/>
    <property type="molecule type" value="Genomic_DNA"/>
</dbReference>
<dbReference type="SUPFAM" id="SSF53850">
    <property type="entry name" value="Periplasmic binding protein-like II"/>
    <property type="match status" value="2"/>
</dbReference>
<dbReference type="Gene3D" id="3.40.190.10">
    <property type="entry name" value="Periplasmic binding protein-like II"/>
    <property type="match status" value="1"/>
</dbReference>
<dbReference type="InterPro" id="IPR000914">
    <property type="entry name" value="SBP_5_dom"/>
</dbReference>
<gene>
    <name evidence="4" type="ORF">J2Z76_000886</name>
</gene>